<name>A0AAW0GBV3_9APHY</name>
<dbReference type="AlphaFoldDB" id="A0AAW0GBV3"/>
<keyword evidence="1" id="KW-1133">Transmembrane helix</keyword>
<feature type="transmembrane region" description="Helical" evidence="1">
    <location>
        <begin position="20"/>
        <end position="42"/>
    </location>
</feature>
<keyword evidence="1" id="KW-0812">Transmembrane</keyword>
<keyword evidence="1" id="KW-0472">Membrane</keyword>
<comment type="caution">
    <text evidence="2">The sequence shown here is derived from an EMBL/GenBank/DDBJ whole genome shotgun (WGS) entry which is preliminary data.</text>
</comment>
<evidence type="ECO:0000256" key="1">
    <source>
        <dbReference type="SAM" id="Phobius"/>
    </source>
</evidence>
<proteinExistence type="predicted"/>
<dbReference type="EMBL" id="JASBNA010000009">
    <property type="protein sequence ID" value="KAK7689027.1"/>
    <property type="molecule type" value="Genomic_DNA"/>
</dbReference>
<organism evidence="2 3">
    <name type="scientific">Cerrena zonata</name>
    <dbReference type="NCBI Taxonomy" id="2478898"/>
    <lineage>
        <taxon>Eukaryota</taxon>
        <taxon>Fungi</taxon>
        <taxon>Dikarya</taxon>
        <taxon>Basidiomycota</taxon>
        <taxon>Agaricomycotina</taxon>
        <taxon>Agaricomycetes</taxon>
        <taxon>Polyporales</taxon>
        <taxon>Cerrenaceae</taxon>
        <taxon>Cerrena</taxon>
    </lineage>
</organism>
<gene>
    <name evidence="2" type="ORF">QCA50_007718</name>
</gene>
<sequence length="96" mass="10757">MDSTSTQSSHPSLTYVLAPFVQLIACSGILYGTAVLQSYYYMLNCDKDPKWMKLFVTLLFVLETATTASSFYGLNVYTVGALQDPTTLFNLDWKVH</sequence>
<dbReference type="Proteomes" id="UP001385951">
    <property type="component" value="Unassembled WGS sequence"/>
</dbReference>
<protein>
    <submittedName>
        <fullName evidence="2">Uncharacterized protein</fullName>
    </submittedName>
</protein>
<evidence type="ECO:0000313" key="3">
    <source>
        <dbReference type="Proteomes" id="UP001385951"/>
    </source>
</evidence>
<feature type="transmembrane region" description="Helical" evidence="1">
    <location>
        <begin position="54"/>
        <end position="74"/>
    </location>
</feature>
<keyword evidence="3" id="KW-1185">Reference proteome</keyword>
<accession>A0AAW0GBV3</accession>
<reference evidence="2 3" key="1">
    <citation type="submission" date="2022-09" db="EMBL/GenBank/DDBJ databases">
        <authorList>
            <person name="Palmer J.M."/>
        </authorList>
    </citation>
    <scope>NUCLEOTIDE SEQUENCE [LARGE SCALE GENOMIC DNA]</scope>
    <source>
        <strain evidence="2 3">DSM 7382</strain>
    </source>
</reference>
<evidence type="ECO:0000313" key="2">
    <source>
        <dbReference type="EMBL" id="KAK7689027.1"/>
    </source>
</evidence>